<keyword evidence="5 7" id="KW-0443">Lipid metabolism</keyword>
<dbReference type="Gene3D" id="3.60.60.30">
    <property type="match status" value="1"/>
</dbReference>
<dbReference type="PANTHER" id="PTHR12370:SF1">
    <property type="entry name" value="PHOSPHOLIPASE B-LIKE 1"/>
    <property type="match status" value="1"/>
</dbReference>
<dbReference type="GO" id="GO:0009395">
    <property type="term" value="P:phospholipid catabolic process"/>
    <property type="evidence" value="ECO:0007669"/>
    <property type="project" value="TreeGrafter"/>
</dbReference>
<feature type="chain" id="PRO_5038154504" description="Phospholipase B-like" evidence="7">
    <location>
        <begin position="18"/>
        <end position="539"/>
    </location>
</feature>
<evidence type="ECO:0000256" key="6">
    <source>
        <dbReference type="ARBA" id="ARBA00023180"/>
    </source>
</evidence>
<keyword evidence="3 7" id="KW-0378">Hydrolase</keyword>
<evidence type="ECO:0000313" key="8">
    <source>
        <dbReference type="EnsemblMetazoa" id="XP_020904124.1"/>
    </source>
</evidence>
<evidence type="ECO:0000256" key="2">
    <source>
        <dbReference type="ARBA" id="ARBA00022729"/>
    </source>
</evidence>
<name>A0A913XGM6_EXADI</name>
<dbReference type="GeneID" id="110242474"/>
<dbReference type="AlphaFoldDB" id="A0A913XGM6"/>
<dbReference type="Pfam" id="PF04916">
    <property type="entry name" value="Phospholip_B"/>
    <property type="match status" value="1"/>
</dbReference>
<keyword evidence="6" id="KW-0325">Glycoprotein</keyword>
<dbReference type="RefSeq" id="XP_020904124.1">
    <property type="nucleotide sequence ID" value="XM_021048465.2"/>
</dbReference>
<organism evidence="8 9">
    <name type="scientific">Exaiptasia diaphana</name>
    <name type="common">Tropical sea anemone</name>
    <name type="synonym">Aiptasia pulchella</name>
    <dbReference type="NCBI Taxonomy" id="2652724"/>
    <lineage>
        <taxon>Eukaryota</taxon>
        <taxon>Metazoa</taxon>
        <taxon>Cnidaria</taxon>
        <taxon>Anthozoa</taxon>
        <taxon>Hexacorallia</taxon>
        <taxon>Actiniaria</taxon>
        <taxon>Aiptasiidae</taxon>
        <taxon>Exaiptasia</taxon>
    </lineage>
</organism>
<dbReference type="InterPro" id="IPR007000">
    <property type="entry name" value="PLipase_B-like"/>
</dbReference>
<keyword evidence="4 7" id="KW-0442">Lipid degradation</keyword>
<feature type="signal peptide" evidence="7">
    <location>
        <begin position="1"/>
        <end position="17"/>
    </location>
</feature>
<comment type="similarity">
    <text evidence="1 7">Belongs to the phospholipase B-like family.</text>
</comment>
<evidence type="ECO:0000256" key="5">
    <source>
        <dbReference type="ARBA" id="ARBA00023098"/>
    </source>
</evidence>
<keyword evidence="2 7" id="KW-0732">Signal</keyword>
<dbReference type="GO" id="GO:0005576">
    <property type="term" value="C:extracellular region"/>
    <property type="evidence" value="ECO:0007669"/>
    <property type="project" value="TreeGrafter"/>
</dbReference>
<evidence type="ECO:0000256" key="4">
    <source>
        <dbReference type="ARBA" id="ARBA00022963"/>
    </source>
</evidence>
<evidence type="ECO:0000256" key="1">
    <source>
        <dbReference type="ARBA" id="ARBA00007835"/>
    </source>
</evidence>
<dbReference type="EnsemblMetazoa" id="XM_021048465.2">
    <property type="protein sequence ID" value="XP_020904124.1"/>
    <property type="gene ID" value="LOC110242474"/>
</dbReference>
<dbReference type="EC" id="3.1.1.-" evidence="7"/>
<dbReference type="PANTHER" id="PTHR12370">
    <property type="entry name" value="PHOSPHOLIPASE B-RELATED"/>
    <property type="match status" value="1"/>
</dbReference>
<reference evidence="8" key="1">
    <citation type="submission" date="2022-11" db="UniProtKB">
        <authorList>
            <consortium name="EnsemblMetazoa"/>
        </authorList>
    </citation>
    <scope>IDENTIFICATION</scope>
</reference>
<dbReference type="GO" id="GO:0004620">
    <property type="term" value="F:phospholipase activity"/>
    <property type="evidence" value="ECO:0007669"/>
    <property type="project" value="InterPro"/>
</dbReference>
<comment type="function">
    <text evidence="7">Putative phospholipase.</text>
</comment>
<dbReference type="OMA" id="MYDHFTN"/>
<protein>
    <recommendedName>
        <fullName evidence="7">Phospholipase B-like</fullName>
        <ecNumber evidence="7">3.1.1.-</ecNumber>
    </recommendedName>
</protein>
<sequence>MFVFVAIVAFLVREGSGQSSSINGTVYYNSKGHYFTLKSGVLDKENGVAYGTFEDSIMKNGWGELNIVSGTGSKQYDDKTIMFAAGYLEGALTAKRINDHYQNVFGIFFKSNQSALYNKVINFFQKQDDWMRTMISRNSGNSSLWRQMGNILAQYDGLVSGYQAHPPKDKVLPHWAFQILNGVGDLLDLKHALQPEQVPDWNHMTEQEITRKIFMKGHCSALIKVLPGFENIFASHASWFAYAAMVRIYKHYYFDLKDSTTGATKTSFSSYPGFLESLDDFYIMNSGLILLQTTNNVFNTSLYQYVQPQSLLAWQRVRLANLMAKTGDEWAAVFEQYNSGTYNNQYMILDLKRVELNKTLHDGALWVVEQIPTYVASGDQTALLRLGYWPSYNVPFYEKVYNMSGYPQFVEKHGESFSYQLAPRAKIFRRDQATVHDMDTMKYIMRYNDYKHDPYAFNNPDNAICARGDLDSTNPSADGCYDAKVTDYFMAQSLVSSSISGPTAQGLPPFHWSQYKFPDSHVGMADLFNFDFVTMKPKL</sequence>
<dbReference type="OrthoDB" id="419508at2759"/>
<evidence type="ECO:0000313" key="9">
    <source>
        <dbReference type="Proteomes" id="UP000887567"/>
    </source>
</evidence>
<evidence type="ECO:0000256" key="7">
    <source>
        <dbReference type="RuleBase" id="RU364138"/>
    </source>
</evidence>
<keyword evidence="9" id="KW-1185">Reference proteome</keyword>
<proteinExistence type="inferred from homology"/>
<evidence type="ECO:0000256" key="3">
    <source>
        <dbReference type="ARBA" id="ARBA00022801"/>
    </source>
</evidence>
<dbReference type="Proteomes" id="UP000887567">
    <property type="component" value="Unplaced"/>
</dbReference>
<dbReference type="KEGG" id="epa:110242474"/>
<accession>A0A913XGM6</accession>